<keyword evidence="2" id="KW-1185">Reference proteome</keyword>
<dbReference type="Proteomes" id="UP001221757">
    <property type="component" value="Unassembled WGS sequence"/>
</dbReference>
<proteinExistence type="predicted"/>
<gene>
    <name evidence="1" type="ORF">B0H17DRAFT_1283341</name>
</gene>
<organism evidence="1 2">
    <name type="scientific">Mycena rosella</name>
    <name type="common">Pink bonnet</name>
    <name type="synonym">Agaricus rosellus</name>
    <dbReference type="NCBI Taxonomy" id="1033263"/>
    <lineage>
        <taxon>Eukaryota</taxon>
        <taxon>Fungi</taxon>
        <taxon>Dikarya</taxon>
        <taxon>Basidiomycota</taxon>
        <taxon>Agaricomycotina</taxon>
        <taxon>Agaricomycetes</taxon>
        <taxon>Agaricomycetidae</taxon>
        <taxon>Agaricales</taxon>
        <taxon>Marasmiineae</taxon>
        <taxon>Mycenaceae</taxon>
        <taxon>Mycena</taxon>
    </lineage>
</organism>
<evidence type="ECO:0000313" key="2">
    <source>
        <dbReference type="Proteomes" id="UP001221757"/>
    </source>
</evidence>
<name>A0AAD7BVE2_MYCRO</name>
<protein>
    <submittedName>
        <fullName evidence="1">Uncharacterized protein</fullName>
    </submittedName>
</protein>
<dbReference type="AlphaFoldDB" id="A0AAD7BVE2"/>
<reference evidence="1" key="1">
    <citation type="submission" date="2023-03" db="EMBL/GenBank/DDBJ databases">
        <title>Massive genome expansion in bonnet fungi (Mycena s.s.) driven by repeated elements and novel gene families across ecological guilds.</title>
        <authorList>
            <consortium name="Lawrence Berkeley National Laboratory"/>
            <person name="Harder C.B."/>
            <person name="Miyauchi S."/>
            <person name="Viragh M."/>
            <person name="Kuo A."/>
            <person name="Thoen E."/>
            <person name="Andreopoulos B."/>
            <person name="Lu D."/>
            <person name="Skrede I."/>
            <person name="Drula E."/>
            <person name="Henrissat B."/>
            <person name="Morin E."/>
            <person name="Kohler A."/>
            <person name="Barry K."/>
            <person name="LaButti K."/>
            <person name="Morin E."/>
            <person name="Salamov A."/>
            <person name="Lipzen A."/>
            <person name="Mereny Z."/>
            <person name="Hegedus B."/>
            <person name="Baldrian P."/>
            <person name="Stursova M."/>
            <person name="Weitz H."/>
            <person name="Taylor A."/>
            <person name="Grigoriev I.V."/>
            <person name="Nagy L.G."/>
            <person name="Martin F."/>
            <person name="Kauserud H."/>
        </authorList>
    </citation>
    <scope>NUCLEOTIDE SEQUENCE</scope>
    <source>
        <strain evidence="1">CBHHK067</strain>
    </source>
</reference>
<evidence type="ECO:0000313" key="1">
    <source>
        <dbReference type="EMBL" id="KAJ7631741.1"/>
    </source>
</evidence>
<sequence length="186" mass="20519">MRIAVTSGLPASHTLEQQHLAQLANILYMLAAARAAIPRARHMQAGPRKWSLMERQTLRAGSRLRLHACRQLHPHSHASVSRIAGAYLQQQTNTSHGVRAAEGVKSYMRSRARGVAGVDFGLYAARGRGGERLVKSTVILAKISLDAHRTYPACSETATSIDRQREKELYVFAEDARATRARGPTR</sequence>
<accession>A0AAD7BVE2</accession>
<dbReference type="EMBL" id="JARKIE010000510">
    <property type="protein sequence ID" value="KAJ7631741.1"/>
    <property type="molecule type" value="Genomic_DNA"/>
</dbReference>
<comment type="caution">
    <text evidence="1">The sequence shown here is derived from an EMBL/GenBank/DDBJ whole genome shotgun (WGS) entry which is preliminary data.</text>
</comment>